<accession>A0ABR8SX99</accession>
<sequence>MHEHYPYSESLDLDTLVKLIQINYTLENWEEVLSFSDELMSLAKEIHQELVETESTSHEFKQHIIYYFGYSSLMKSLSYQKLGELNKSREYISFYANLDWLNDSTETGKFIIEDFKFFASANTLQIDVLDGKQERIPEYVEFLVKTPEQALQGLINILRSANQFNYDVDSEINQLKQHIKDYTHYKEKVKAAHYLAYQYQLALYRHKRQEHSLAIDLTLHILFAADQLGNDKYFKKAISLFEVIRKFGSVSQLKMCYDILNDIIMRGDLSDEKSRSFRSTPAGTSSSNF</sequence>
<evidence type="ECO:0000313" key="1">
    <source>
        <dbReference type="EMBL" id="MBD7968131.1"/>
    </source>
</evidence>
<organism evidence="1 2">
    <name type="scientific">Paenibacillus gallinarum</name>
    <dbReference type="NCBI Taxonomy" id="2762232"/>
    <lineage>
        <taxon>Bacteria</taxon>
        <taxon>Bacillati</taxon>
        <taxon>Bacillota</taxon>
        <taxon>Bacilli</taxon>
        <taxon>Bacillales</taxon>
        <taxon>Paenibacillaceae</taxon>
        <taxon>Paenibacillus</taxon>
    </lineage>
</organism>
<evidence type="ECO:0000313" key="2">
    <source>
        <dbReference type="Proteomes" id="UP000608071"/>
    </source>
</evidence>
<evidence type="ECO:0008006" key="3">
    <source>
        <dbReference type="Google" id="ProtNLM"/>
    </source>
</evidence>
<dbReference type="RefSeq" id="WP_191799326.1">
    <property type="nucleotide sequence ID" value="NZ_JACSQL010000002.1"/>
</dbReference>
<name>A0ABR8SX99_9BACL</name>
<dbReference type="Proteomes" id="UP000608071">
    <property type="component" value="Unassembled WGS sequence"/>
</dbReference>
<protein>
    <recommendedName>
        <fullName evidence="3">DNA-binding protein</fullName>
    </recommendedName>
</protein>
<proteinExistence type="predicted"/>
<comment type="caution">
    <text evidence="1">The sequence shown here is derived from an EMBL/GenBank/DDBJ whole genome shotgun (WGS) entry which is preliminary data.</text>
</comment>
<gene>
    <name evidence="1" type="ORF">H9647_08645</name>
</gene>
<dbReference type="EMBL" id="JACSQL010000002">
    <property type="protein sequence ID" value="MBD7968131.1"/>
    <property type="molecule type" value="Genomic_DNA"/>
</dbReference>
<keyword evidence="2" id="KW-1185">Reference proteome</keyword>
<reference evidence="1 2" key="1">
    <citation type="submission" date="2020-08" db="EMBL/GenBank/DDBJ databases">
        <title>A Genomic Blueprint of the Chicken Gut Microbiome.</title>
        <authorList>
            <person name="Gilroy R."/>
            <person name="Ravi A."/>
            <person name="Getino M."/>
            <person name="Pursley I."/>
            <person name="Horton D.L."/>
            <person name="Alikhan N.-F."/>
            <person name="Baker D."/>
            <person name="Gharbi K."/>
            <person name="Hall N."/>
            <person name="Watson M."/>
            <person name="Adriaenssens E.M."/>
            <person name="Foster-Nyarko E."/>
            <person name="Jarju S."/>
            <person name="Secka A."/>
            <person name="Antonio M."/>
            <person name="Oren A."/>
            <person name="Chaudhuri R."/>
            <person name="La Ragione R.M."/>
            <person name="Hildebrand F."/>
            <person name="Pallen M.J."/>
        </authorList>
    </citation>
    <scope>NUCLEOTIDE SEQUENCE [LARGE SCALE GENOMIC DNA]</scope>
    <source>
        <strain evidence="1 2">Sa2BVA9</strain>
    </source>
</reference>